<dbReference type="Proteomes" id="UP001497382">
    <property type="component" value="Unassembled WGS sequence"/>
</dbReference>
<gene>
    <name evidence="1" type="ORF">LARSCL_LOCUS6308</name>
</gene>
<reference evidence="1 2" key="1">
    <citation type="submission" date="2024-04" db="EMBL/GenBank/DDBJ databases">
        <authorList>
            <person name="Rising A."/>
            <person name="Reimegard J."/>
            <person name="Sonavane S."/>
            <person name="Akerstrom W."/>
            <person name="Nylinder S."/>
            <person name="Hedman E."/>
            <person name="Kallberg Y."/>
        </authorList>
    </citation>
    <scope>NUCLEOTIDE SEQUENCE [LARGE SCALE GENOMIC DNA]</scope>
</reference>
<keyword evidence="2" id="KW-1185">Reference proteome</keyword>
<comment type="caution">
    <text evidence="1">The sequence shown here is derived from an EMBL/GenBank/DDBJ whole genome shotgun (WGS) entry which is preliminary data.</text>
</comment>
<evidence type="ECO:0000313" key="2">
    <source>
        <dbReference type="Proteomes" id="UP001497382"/>
    </source>
</evidence>
<accession>A0AAV1ZKH7</accession>
<sequence>MNCIGSQQIAHLSNMQLYQVRTPSKNVVAHAFHRTMNCIRSQQKAHLSNMHCDFWISVHPCRTFFPVSKVTPLRSNFPCS</sequence>
<proteinExistence type="predicted"/>
<dbReference type="AlphaFoldDB" id="A0AAV1ZKH7"/>
<dbReference type="EMBL" id="CAXIEN010000060">
    <property type="protein sequence ID" value="CAL1272307.1"/>
    <property type="molecule type" value="Genomic_DNA"/>
</dbReference>
<protein>
    <submittedName>
        <fullName evidence="1">Uncharacterized protein</fullName>
    </submittedName>
</protein>
<name>A0AAV1ZKH7_9ARAC</name>
<evidence type="ECO:0000313" key="1">
    <source>
        <dbReference type="EMBL" id="CAL1272307.1"/>
    </source>
</evidence>
<organism evidence="1 2">
    <name type="scientific">Larinioides sclopetarius</name>
    <dbReference type="NCBI Taxonomy" id="280406"/>
    <lineage>
        <taxon>Eukaryota</taxon>
        <taxon>Metazoa</taxon>
        <taxon>Ecdysozoa</taxon>
        <taxon>Arthropoda</taxon>
        <taxon>Chelicerata</taxon>
        <taxon>Arachnida</taxon>
        <taxon>Araneae</taxon>
        <taxon>Araneomorphae</taxon>
        <taxon>Entelegynae</taxon>
        <taxon>Araneoidea</taxon>
        <taxon>Araneidae</taxon>
        <taxon>Larinioides</taxon>
    </lineage>
</organism>